<keyword evidence="14" id="KW-1185">Reference proteome</keyword>
<evidence type="ECO:0000256" key="9">
    <source>
        <dbReference type="ARBA" id="ARBA00022840"/>
    </source>
</evidence>
<evidence type="ECO:0000256" key="4">
    <source>
        <dbReference type="ARBA" id="ARBA00016296"/>
    </source>
</evidence>
<evidence type="ECO:0000256" key="5">
    <source>
        <dbReference type="ARBA" id="ARBA00022490"/>
    </source>
</evidence>
<evidence type="ECO:0000256" key="6">
    <source>
        <dbReference type="ARBA" id="ARBA00022679"/>
    </source>
</evidence>
<dbReference type="CDD" id="cd00071">
    <property type="entry name" value="GMPK"/>
    <property type="match status" value="1"/>
</dbReference>
<dbReference type="InterPro" id="IPR008144">
    <property type="entry name" value="Guanylate_kin-like_dom"/>
</dbReference>
<dbReference type="Gene3D" id="3.40.50.300">
    <property type="entry name" value="P-loop containing nucleotide triphosphate hydrolases"/>
    <property type="match status" value="1"/>
</dbReference>
<protein>
    <recommendedName>
        <fullName evidence="4 11">Guanylate kinase</fullName>
        <ecNumber evidence="3 11">2.7.4.8</ecNumber>
    </recommendedName>
    <alternativeName>
        <fullName evidence="10 11">GMP kinase</fullName>
    </alternativeName>
</protein>
<evidence type="ECO:0000256" key="11">
    <source>
        <dbReference type="HAMAP-Rule" id="MF_00328"/>
    </source>
</evidence>
<accession>A0A089WNQ3</accession>
<keyword evidence="9 11" id="KW-0067">ATP-binding</keyword>
<proteinExistence type="inferred from homology"/>
<comment type="function">
    <text evidence="11">Essential for recycling GMP and indirectly, cGMP.</text>
</comment>
<evidence type="ECO:0000256" key="8">
    <source>
        <dbReference type="ARBA" id="ARBA00022777"/>
    </source>
</evidence>
<dbReference type="PROSITE" id="PS50052">
    <property type="entry name" value="GUANYLATE_KINASE_2"/>
    <property type="match status" value="1"/>
</dbReference>
<dbReference type="EC" id="2.7.4.8" evidence="3 11"/>
<evidence type="ECO:0000256" key="2">
    <source>
        <dbReference type="ARBA" id="ARBA00005790"/>
    </source>
</evidence>
<dbReference type="PANTHER" id="PTHR23117">
    <property type="entry name" value="GUANYLATE KINASE-RELATED"/>
    <property type="match status" value="1"/>
</dbReference>
<dbReference type="InterPro" id="IPR017665">
    <property type="entry name" value="Guanylate_kinase"/>
</dbReference>
<gene>
    <name evidence="11" type="primary">gmk</name>
    <name evidence="13" type="ORF">LK03_05565</name>
</gene>
<dbReference type="GO" id="GO:0005524">
    <property type="term" value="F:ATP binding"/>
    <property type="evidence" value="ECO:0007669"/>
    <property type="project" value="UniProtKB-UniRule"/>
</dbReference>
<dbReference type="eggNOG" id="COG0194">
    <property type="taxonomic scope" value="Bacteria"/>
</dbReference>
<dbReference type="InterPro" id="IPR008145">
    <property type="entry name" value="GK/Ca_channel_bsu"/>
</dbReference>
<dbReference type="PANTHER" id="PTHR23117:SF13">
    <property type="entry name" value="GUANYLATE KINASE"/>
    <property type="match status" value="1"/>
</dbReference>
<dbReference type="GO" id="GO:0004385">
    <property type="term" value="F:GMP kinase activity"/>
    <property type="evidence" value="ECO:0007669"/>
    <property type="project" value="UniProtKB-UniRule"/>
</dbReference>
<dbReference type="FunFam" id="3.40.50.300:FF:000084">
    <property type="entry name" value="Guanylate kinase"/>
    <property type="match status" value="1"/>
</dbReference>
<dbReference type="Pfam" id="PF00625">
    <property type="entry name" value="Guanylate_kin"/>
    <property type="match status" value="1"/>
</dbReference>
<keyword evidence="7 11" id="KW-0547">Nucleotide-binding</keyword>
<dbReference type="GO" id="GO:0005829">
    <property type="term" value="C:cytosol"/>
    <property type="evidence" value="ECO:0007669"/>
    <property type="project" value="TreeGrafter"/>
</dbReference>
<comment type="catalytic activity">
    <reaction evidence="11">
        <text>GMP + ATP = GDP + ADP</text>
        <dbReference type="Rhea" id="RHEA:20780"/>
        <dbReference type="ChEBI" id="CHEBI:30616"/>
        <dbReference type="ChEBI" id="CHEBI:58115"/>
        <dbReference type="ChEBI" id="CHEBI:58189"/>
        <dbReference type="ChEBI" id="CHEBI:456216"/>
        <dbReference type="EC" id="2.7.4.8"/>
    </reaction>
</comment>
<evidence type="ECO:0000313" key="14">
    <source>
        <dbReference type="Proteomes" id="UP000029493"/>
    </source>
</evidence>
<name>A0A089WNQ3_9PSED</name>
<comment type="similarity">
    <text evidence="2 11">Belongs to the guanylate kinase family.</text>
</comment>
<dbReference type="AlphaFoldDB" id="A0A089WNQ3"/>
<comment type="subcellular location">
    <subcellularLocation>
        <location evidence="1 11">Cytoplasm</location>
    </subcellularLocation>
</comment>
<dbReference type="SMART" id="SM00072">
    <property type="entry name" value="GuKc"/>
    <property type="match status" value="1"/>
</dbReference>
<dbReference type="STRING" id="157783.LK03_05565"/>
<evidence type="ECO:0000313" key="13">
    <source>
        <dbReference type="EMBL" id="AIR88764.1"/>
    </source>
</evidence>
<evidence type="ECO:0000256" key="3">
    <source>
        <dbReference type="ARBA" id="ARBA00012961"/>
    </source>
</evidence>
<evidence type="ECO:0000256" key="10">
    <source>
        <dbReference type="ARBA" id="ARBA00030128"/>
    </source>
</evidence>
<keyword evidence="6 11" id="KW-0808">Transferase</keyword>
<keyword evidence="5 11" id="KW-0963">Cytoplasm</keyword>
<dbReference type="EMBL" id="CP009455">
    <property type="protein sequence ID" value="AIR88764.1"/>
    <property type="molecule type" value="Genomic_DNA"/>
</dbReference>
<dbReference type="RefSeq" id="WP_038411426.1">
    <property type="nucleotide sequence ID" value="NZ_CP009455.1"/>
</dbReference>
<organism evidence="13 14">
    <name type="scientific">Pseudomonas cremoricolorata</name>
    <dbReference type="NCBI Taxonomy" id="157783"/>
    <lineage>
        <taxon>Bacteria</taxon>
        <taxon>Pseudomonadati</taxon>
        <taxon>Pseudomonadota</taxon>
        <taxon>Gammaproteobacteria</taxon>
        <taxon>Pseudomonadales</taxon>
        <taxon>Pseudomonadaceae</taxon>
        <taxon>Pseudomonas</taxon>
    </lineage>
</organism>
<feature type="domain" description="Guanylate kinase-like" evidence="12">
    <location>
        <begin position="6"/>
        <end position="187"/>
    </location>
</feature>
<evidence type="ECO:0000256" key="1">
    <source>
        <dbReference type="ARBA" id="ARBA00004496"/>
    </source>
</evidence>
<evidence type="ECO:0000259" key="12">
    <source>
        <dbReference type="PROSITE" id="PS50052"/>
    </source>
</evidence>
<feature type="binding site" evidence="11">
    <location>
        <begin position="13"/>
        <end position="20"/>
    </location>
    <ligand>
        <name>ATP</name>
        <dbReference type="ChEBI" id="CHEBI:30616"/>
    </ligand>
</feature>
<keyword evidence="8 11" id="KW-0418">Kinase</keyword>
<dbReference type="Gene3D" id="3.30.63.10">
    <property type="entry name" value="Guanylate Kinase phosphate binding domain"/>
    <property type="match status" value="1"/>
</dbReference>
<dbReference type="NCBIfam" id="TIGR03263">
    <property type="entry name" value="guanyl_kin"/>
    <property type="match status" value="1"/>
</dbReference>
<dbReference type="Proteomes" id="UP000029493">
    <property type="component" value="Chromosome"/>
</dbReference>
<dbReference type="HAMAP" id="MF_00328">
    <property type="entry name" value="Guanylate_kinase"/>
    <property type="match status" value="1"/>
</dbReference>
<dbReference type="KEGG" id="psw:LK03_05565"/>
<reference evidence="13 14" key="1">
    <citation type="submission" date="2014-09" db="EMBL/GenBank/DDBJ databases">
        <authorList>
            <person name="Chan K.-G."/>
        </authorList>
    </citation>
    <scope>NUCLEOTIDE SEQUENCE [LARGE SCALE GENOMIC DNA]</scope>
    <source>
        <strain evidence="13 14">ND07</strain>
    </source>
</reference>
<dbReference type="SUPFAM" id="SSF52540">
    <property type="entry name" value="P-loop containing nucleoside triphosphate hydrolases"/>
    <property type="match status" value="1"/>
</dbReference>
<dbReference type="InterPro" id="IPR020590">
    <property type="entry name" value="Guanylate_kinase_CS"/>
</dbReference>
<dbReference type="OrthoDB" id="9808150at2"/>
<sequence length="209" mass="23361">MNHCSGTLYIVSAPSGAGKTSLVTALTARDSADSKIRVSVSHTTRAMRPGEVDGVNYHFVSQAQFKELIAQGDFLEHAEVFGNYYGTSRSAIQQTLDEGFDLILEIDWQGAQQVRELMPDVRSIFIMPPSKEALRHRLDGRGQDSEAIIAARMSEAVSEMQHYEEFDYVIVNDDFEVALQDLRAVFLANRVLLGKQRQRHGALFEQLIA</sequence>
<evidence type="ECO:0000256" key="7">
    <source>
        <dbReference type="ARBA" id="ARBA00022741"/>
    </source>
</evidence>
<dbReference type="PROSITE" id="PS00856">
    <property type="entry name" value="GUANYLATE_KINASE_1"/>
    <property type="match status" value="1"/>
</dbReference>
<dbReference type="InterPro" id="IPR027417">
    <property type="entry name" value="P-loop_NTPase"/>
</dbReference>
<dbReference type="FunFam" id="3.30.63.10:FF:000002">
    <property type="entry name" value="Guanylate kinase 1"/>
    <property type="match status" value="1"/>
</dbReference>